<evidence type="ECO:0000313" key="1">
    <source>
        <dbReference type="EMBL" id="KAK5706042.1"/>
    </source>
</evidence>
<protein>
    <submittedName>
        <fullName evidence="1">Uncharacterized protein</fullName>
    </submittedName>
</protein>
<evidence type="ECO:0000313" key="2">
    <source>
        <dbReference type="Proteomes" id="UP001310594"/>
    </source>
</evidence>
<name>A0AAN7WQ33_9PEZI</name>
<sequence length="69" mass="7350">MSPSIRLSSKASGLRFPSLAEALNYQDFLVKFLGIHQDSGTPAVVKRRLLTRSAKPAGNSQMGGSFGKA</sequence>
<comment type="caution">
    <text evidence="1">The sequence shown here is derived from an EMBL/GenBank/DDBJ whole genome shotgun (WGS) entry which is preliminary data.</text>
</comment>
<dbReference type="Proteomes" id="UP001310594">
    <property type="component" value="Unassembled WGS sequence"/>
</dbReference>
<organism evidence="1 2">
    <name type="scientific">Elasticomyces elasticus</name>
    <dbReference type="NCBI Taxonomy" id="574655"/>
    <lineage>
        <taxon>Eukaryota</taxon>
        <taxon>Fungi</taxon>
        <taxon>Dikarya</taxon>
        <taxon>Ascomycota</taxon>
        <taxon>Pezizomycotina</taxon>
        <taxon>Dothideomycetes</taxon>
        <taxon>Dothideomycetidae</taxon>
        <taxon>Mycosphaerellales</taxon>
        <taxon>Teratosphaeriaceae</taxon>
        <taxon>Elasticomyces</taxon>
    </lineage>
</organism>
<proteinExistence type="predicted"/>
<reference evidence="1" key="1">
    <citation type="submission" date="2023-08" db="EMBL/GenBank/DDBJ databases">
        <title>Black Yeasts Isolated from many extreme environments.</title>
        <authorList>
            <person name="Coleine C."/>
            <person name="Stajich J.E."/>
            <person name="Selbmann L."/>
        </authorList>
    </citation>
    <scope>NUCLEOTIDE SEQUENCE</scope>
    <source>
        <strain evidence="1">CCFEE 5810</strain>
    </source>
</reference>
<accession>A0AAN7WQ33</accession>
<dbReference type="EMBL" id="JAVRQU010000002">
    <property type="protein sequence ID" value="KAK5706042.1"/>
    <property type="molecule type" value="Genomic_DNA"/>
</dbReference>
<dbReference type="AlphaFoldDB" id="A0AAN7WQ33"/>
<gene>
    <name evidence="1" type="ORF">LTR97_001028</name>
</gene>